<dbReference type="EMBL" id="HBNS01032663">
    <property type="protein sequence ID" value="CAE4627578.1"/>
    <property type="molecule type" value="Transcribed_RNA"/>
</dbReference>
<feature type="transmembrane region" description="Helical" evidence="2">
    <location>
        <begin position="6"/>
        <end position="28"/>
    </location>
</feature>
<accession>A0A6V2IYK5</accession>
<feature type="compositionally biased region" description="Gly residues" evidence="1">
    <location>
        <begin position="151"/>
        <end position="162"/>
    </location>
</feature>
<feature type="region of interest" description="Disordered" evidence="1">
    <location>
        <begin position="280"/>
        <end position="303"/>
    </location>
</feature>
<dbReference type="EMBL" id="HBNS01032664">
    <property type="protein sequence ID" value="CAE4627579.1"/>
    <property type="molecule type" value="Transcribed_RNA"/>
</dbReference>
<feature type="region of interest" description="Disordered" evidence="1">
    <location>
        <begin position="146"/>
        <end position="236"/>
    </location>
</feature>
<proteinExistence type="predicted"/>
<dbReference type="EMBL" id="HBNS01032657">
    <property type="protein sequence ID" value="CAE4627566.1"/>
    <property type="molecule type" value="Transcribed_RNA"/>
</dbReference>
<evidence type="ECO:0000256" key="1">
    <source>
        <dbReference type="SAM" id="MobiDB-lite"/>
    </source>
</evidence>
<evidence type="ECO:0000313" key="9">
    <source>
        <dbReference type="EMBL" id="CAE4627579.1"/>
    </source>
</evidence>
<evidence type="ECO:0000313" key="4">
    <source>
        <dbReference type="EMBL" id="CAE4627566.1"/>
    </source>
</evidence>
<keyword evidence="2" id="KW-1133">Transmembrane helix</keyword>
<evidence type="ECO:0000256" key="2">
    <source>
        <dbReference type="SAM" id="Phobius"/>
    </source>
</evidence>
<dbReference type="EMBL" id="HBNS01032656">
    <property type="protein sequence ID" value="CAE4627564.1"/>
    <property type="molecule type" value="Transcribed_RNA"/>
</dbReference>
<reference evidence="8" key="1">
    <citation type="submission" date="2021-01" db="EMBL/GenBank/DDBJ databases">
        <authorList>
            <person name="Corre E."/>
            <person name="Pelletier E."/>
            <person name="Niang G."/>
            <person name="Scheremetjew M."/>
            <person name="Finn R."/>
            <person name="Kale V."/>
            <person name="Holt S."/>
            <person name="Cochrane G."/>
            <person name="Meng A."/>
            <person name="Brown T."/>
            <person name="Cohen L."/>
        </authorList>
    </citation>
    <scope>NUCLEOTIDE SEQUENCE</scope>
    <source>
        <strain evidence="8">GSO104</strain>
    </source>
</reference>
<dbReference type="EMBL" id="HBNS01032659">
    <property type="protein sequence ID" value="CAE4627570.1"/>
    <property type="molecule type" value="Transcribed_RNA"/>
</dbReference>
<evidence type="ECO:0000313" key="6">
    <source>
        <dbReference type="EMBL" id="CAE4627574.1"/>
    </source>
</evidence>
<dbReference type="EMBL" id="HBNS01032662">
    <property type="protein sequence ID" value="CAE4627576.1"/>
    <property type="molecule type" value="Transcribed_RNA"/>
</dbReference>
<evidence type="ECO:0000313" key="5">
    <source>
        <dbReference type="EMBL" id="CAE4627570.1"/>
    </source>
</evidence>
<dbReference type="AlphaFoldDB" id="A0A6V2IYK5"/>
<keyword evidence="2" id="KW-0472">Membrane</keyword>
<evidence type="ECO:0000313" key="3">
    <source>
        <dbReference type="EMBL" id="CAE4627564.1"/>
    </source>
</evidence>
<dbReference type="EMBL" id="HBNS01032661">
    <property type="protein sequence ID" value="CAE4627574.1"/>
    <property type="molecule type" value="Transcribed_RNA"/>
</dbReference>
<name>A0A6V2IYK5_9STRA</name>
<protein>
    <submittedName>
        <fullName evidence="8">Uncharacterized protein</fullName>
    </submittedName>
</protein>
<organism evidence="8">
    <name type="scientific">Ditylum brightwellii</name>
    <dbReference type="NCBI Taxonomy" id="49249"/>
    <lineage>
        <taxon>Eukaryota</taxon>
        <taxon>Sar</taxon>
        <taxon>Stramenopiles</taxon>
        <taxon>Ochrophyta</taxon>
        <taxon>Bacillariophyta</taxon>
        <taxon>Mediophyceae</taxon>
        <taxon>Lithodesmiophycidae</taxon>
        <taxon>Lithodesmiales</taxon>
        <taxon>Lithodesmiaceae</taxon>
        <taxon>Ditylum</taxon>
    </lineage>
</organism>
<feature type="compositionally biased region" description="Basic and acidic residues" evidence="1">
    <location>
        <begin position="190"/>
        <end position="217"/>
    </location>
</feature>
<sequence>MAQTYISHCFFLIYFMWKNIIIIFFFLLRKKCQFIFIFYPIQHIFCFPPTHHPLLWLAPCVRVRVRVIHNKKKGIIISTLRQSIHRLRYTLQQMDTYGIALFFQDVYDVIQLYIYWGWDSLGRLRFIFSSNTFLQQQQQQQPALINTNNAAGGGTNIGGGRSGNRFIRPKHSDKITSSSLPDLEDVSNFEEERRRRRGGEEKHEQHYNNTNERHLQHVNDNSSRPPPSHGQKKRHRQKVCCWDDEIEPAFLNDEDYPNDWLIFHPWYGVIPKKTADLWKMNEQQQQQQQQQASPQKHLHKNQK</sequence>
<keyword evidence="2" id="KW-0812">Transmembrane</keyword>
<evidence type="ECO:0000313" key="7">
    <source>
        <dbReference type="EMBL" id="CAE4627576.1"/>
    </source>
</evidence>
<gene>
    <name evidence="3" type="ORF">DBRI00130_LOCUS25594</name>
    <name evidence="4" type="ORF">DBRI00130_LOCUS25595</name>
    <name evidence="5" type="ORF">DBRI00130_LOCUS25597</name>
    <name evidence="6" type="ORF">DBRI00130_LOCUS25599</name>
    <name evidence="7" type="ORF">DBRI00130_LOCUS25600</name>
    <name evidence="8" type="ORF">DBRI00130_LOCUS25601</name>
    <name evidence="9" type="ORF">DBRI00130_LOCUS25602</name>
</gene>
<evidence type="ECO:0000313" key="8">
    <source>
        <dbReference type="EMBL" id="CAE4627578.1"/>
    </source>
</evidence>